<keyword evidence="4" id="KW-0564">Palmitate</keyword>
<dbReference type="Gene3D" id="3.40.190.10">
    <property type="entry name" value="Periplasmic binding protein-like II"/>
    <property type="match status" value="2"/>
</dbReference>
<dbReference type="RefSeq" id="WP_210253538.1">
    <property type="nucleotide sequence ID" value="NZ_CACSAS010000001.1"/>
</dbReference>
<evidence type="ECO:0000256" key="5">
    <source>
        <dbReference type="ARBA" id="ARBA00023288"/>
    </source>
</evidence>
<comment type="similarity">
    <text evidence="6">Belongs to the nlpA lipoprotein family.</text>
</comment>
<dbReference type="SUPFAM" id="SSF53850">
    <property type="entry name" value="Periplasmic binding protein-like II"/>
    <property type="match status" value="1"/>
</dbReference>
<evidence type="ECO:0000313" key="9">
    <source>
        <dbReference type="Proteomes" id="UP000433050"/>
    </source>
</evidence>
<feature type="chain" id="PRO_5024950900" description="Lipoprotein" evidence="7">
    <location>
        <begin position="29"/>
        <end position="275"/>
    </location>
</feature>
<evidence type="ECO:0000256" key="1">
    <source>
        <dbReference type="ARBA" id="ARBA00004635"/>
    </source>
</evidence>
<dbReference type="Pfam" id="PF03180">
    <property type="entry name" value="Lipoprotein_9"/>
    <property type="match status" value="1"/>
</dbReference>
<evidence type="ECO:0000256" key="4">
    <source>
        <dbReference type="ARBA" id="ARBA00023139"/>
    </source>
</evidence>
<dbReference type="PIRSF" id="PIRSF002854">
    <property type="entry name" value="MetQ"/>
    <property type="match status" value="1"/>
</dbReference>
<dbReference type="InterPro" id="IPR004872">
    <property type="entry name" value="Lipoprotein_NlpA"/>
</dbReference>
<evidence type="ECO:0000256" key="2">
    <source>
        <dbReference type="ARBA" id="ARBA00022729"/>
    </source>
</evidence>
<dbReference type="PANTHER" id="PTHR30429:SF0">
    <property type="entry name" value="METHIONINE-BINDING LIPOPROTEIN METQ"/>
    <property type="match status" value="1"/>
</dbReference>
<dbReference type="GO" id="GO:0016020">
    <property type="term" value="C:membrane"/>
    <property type="evidence" value="ECO:0007669"/>
    <property type="project" value="UniProtKB-SubCell"/>
</dbReference>
<keyword evidence="3" id="KW-0472">Membrane</keyword>
<evidence type="ECO:0000313" key="8">
    <source>
        <dbReference type="EMBL" id="CAA0100219.1"/>
    </source>
</evidence>
<evidence type="ECO:0000256" key="6">
    <source>
        <dbReference type="PIRNR" id="PIRNR002854"/>
    </source>
</evidence>
<name>A0A5S9PA26_9HYPH</name>
<comment type="subcellular location">
    <subcellularLocation>
        <location evidence="1">Membrane</location>
        <topology evidence="1">Lipid-anchor</topology>
    </subcellularLocation>
</comment>
<feature type="signal peptide" evidence="7">
    <location>
        <begin position="1"/>
        <end position="28"/>
    </location>
</feature>
<dbReference type="Proteomes" id="UP000433050">
    <property type="component" value="Unassembled WGS sequence"/>
</dbReference>
<sequence length="275" mass="30325">MSPFKTGLFKTLASTVLSVALLGAPAFAGEKLVVGATAVPHAEILEFVKPIVAKDGLELDIRVFSDYIQPNAQLVSKQLDANYYQYRPFLNDYNRERGTALVPIVPVHVEPFVAYSQKITSVDQIKDGATVAIPNDPVNGGRGLLLLQKLGLIKLKGKAELDTPEDPLPSQKDILENPKNLKIVELESAILPRALSQVDLAALNGNYVLEAKLDLNKSLYIERGQDGKKVWGEYLVTRPENKDDPAIKLLAKALNSDTTREFIKERYQGQVYPAF</sequence>
<keyword evidence="2 7" id="KW-0732">Signal</keyword>
<protein>
    <recommendedName>
        <fullName evidence="6">Lipoprotein</fullName>
    </recommendedName>
</protein>
<keyword evidence="9" id="KW-1185">Reference proteome</keyword>
<dbReference type="EMBL" id="CACSAS010000001">
    <property type="protein sequence ID" value="CAA0100219.1"/>
    <property type="molecule type" value="Genomic_DNA"/>
</dbReference>
<dbReference type="PANTHER" id="PTHR30429">
    <property type="entry name" value="D-METHIONINE-BINDING LIPOPROTEIN METQ"/>
    <property type="match status" value="1"/>
</dbReference>
<gene>
    <name evidence="8" type="primary">metQ_1</name>
    <name evidence="8" type="ORF">STARVERO_02582</name>
</gene>
<proteinExistence type="inferred from homology"/>
<accession>A0A5S9PA26</accession>
<evidence type="ECO:0000256" key="3">
    <source>
        <dbReference type="ARBA" id="ARBA00023136"/>
    </source>
</evidence>
<keyword evidence="5 6" id="KW-0449">Lipoprotein</keyword>
<evidence type="ECO:0000256" key="7">
    <source>
        <dbReference type="SAM" id="SignalP"/>
    </source>
</evidence>
<dbReference type="AlphaFoldDB" id="A0A5S9PA26"/>
<reference evidence="8 9" key="1">
    <citation type="submission" date="2019-12" db="EMBL/GenBank/DDBJ databases">
        <authorList>
            <person name="Reyes-Prieto M."/>
        </authorList>
    </citation>
    <scope>NUCLEOTIDE SEQUENCE [LARGE SCALE GENOMIC DNA]</scope>
    <source>
        <strain evidence="8">HF14-78462</strain>
    </source>
</reference>
<organism evidence="8 9">
    <name type="scientific">Starkeya nomas</name>
    <dbReference type="NCBI Taxonomy" id="2666134"/>
    <lineage>
        <taxon>Bacteria</taxon>
        <taxon>Pseudomonadati</taxon>
        <taxon>Pseudomonadota</taxon>
        <taxon>Alphaproteobacteria</taxon>
        <taxon>Hyphomicrobiales</taxon>
        <taxon>Xanthobacteraceae</taxon>
        <taxon>Starkeya</taxon>
    </lineage>
</organism>